<dbReference type="EMBL" id="LT670817">
    <property type="protein sequence ID" value="SHG74914.1"/>
    <property type="molecule type" value="Genomic_DNA"/>
</dbReference>
<sequence>MAFVKRALFSRTETSLFNQTVLFSAAGLSISIALILVSGLRIDAWV</sequence>
<proteinExistence type="predicted"/>
<keyword evidence="1" id="KW-0812">Transmembrane</keyword>
<dbReference type="AlphaFoldDB" id="A0A1M5MC27"/>
<dbReference type="Proteomes" id="UP000189796">
    <property type="component" value="Chromosome I"/>
</dbReference>
<accession>A0A1M5MC27</accession>
<reference evidence="2 3" key="1">
    <citation type="submission" date="2016-11" db="EMBL/GenBank/DDBJ databases">
        <authorList>
            <person name="Jaros S."/>
            <person name="Januszkiewicz K."/>
            <person name="Wedrychowicz H."/>
        </authorList>
    </citation>
    <scope>NUCLEOTIDE SEQUENCE [LARGE SCALE GENOMIC DNA]</scope>
    <source>
        <strain evidence="2 3">GAS138</strain>
    </source>
</reference>
<keyword evidence="1" id="KW-1133">Transmembrane helix</keyword>
<organism evidence="2 3">
    <name type="scientific">Bradyrhizobium erythrophlei</name>
    <dbReference type="NCBI Taxonomy" id="1437360"/>
    <lineage>
        <taxon>Bacteria</taxon>
        <taxon>Pseudomonadati</taxon>
        <taxon>Pseudomonadota</taxon>
        <taxon>Alphaproteobacteria</taxon>
        <taxon>Hyphomicrobiales</taxon>
        <taxon>Nitrobacteraceae</taxon>
        <taxon>Bradyrhizobium</taxon>
    </lineage>
</organism>
<evidence type="ECO:0000313" key="2">
    <source>
        <dbReference type="EMBL" id="SHG74914.1"/>
    </source>
</evidence>
<protein>
    <submittedName>
        <fullName evidence="2">Uncharacterized protein</fullName>
    </submittedName>
</protein>
<evidence type="ECO:0000256" key="1">
    <source>
        <dbReference type="SAM" id="Phobius"/>
    </source>
</evidence>
<evidence type="ECO:0000313" key="3">
    <source>
        <dbReference type="Proteomes" id="UP000189796"/>
    </source>
</evidence>
<gene>
    <name evidence="2" type="ORF">SAMN05443248_2544</name>
</gene>
<keyword evidence="1" id="KW-0472">Membrane</keyword>
<name>A0A1M5MC27_9BRAD</name>
<feature type="transmembrane region" description="Helical" evidence="1">
    <location>
        <begin position="21"/>
        <end position="42"/>
    </location>
</feature>